<dbReference type="Proteomes" id="UP000216052">
    <property type="component" value="Chromosome"/>
</dbReference>
<evidence type="ECO:0000256" key="1">
    <source>
        <dbReference type="SAM" id="MobiDB-lite"/>
    </source>
</evidence>
<sequence length="76" mass="8513">MELESIKRNATVDSKNSKPEIARQDALPDSQSGKSQYANEDIRQIIDRILSIAKEIGWLCERKSPLESDSAQPLAK</sequence>
<feature type="region of interest" description="Disordered" evidence="1">
    <location>
        <begin position="1"/>
        <end position="38"/>
    </location>
</feature>
<evidence type="ECO:0000313" key="3">
    <source>
        <dbReference type="Proteomes" id="UP000216052"/>
    </source>
</evidence>
<feature type="compositionally biased region" description="Polar residues" evidence="1">
    <location>
        <begin position="29"/>
        <end position="38"/>
    </location>
</feature>
<name>A0ABZ3J4V7_SPOA4</name>
<dbReference type="EMBL" id="CP155571">
    <property type="protein sequence ID" value="XFO73265.1"/>
    <property type="molecule type" value="Genomic_DNA"/>
</dbReference>
<proteinExistence type="predicted"/>
<reference evidence="2" key="1">
    <citation type="submission" date="2024-05" db="EMBL/GenBank/DDBJ databases">
        <title>Isolation and characterization of Sporomusa carbonis sp. nov., a carboxydotrophic hydrogenogen in the genus of Sporomusa isolated from a charcoal burning pile.</title>
        <authorList>
            <person name="Boeer T."/>
            <person name="Rosenbaum F."/>
            <person name="Eysell L."/>
            <person name="Mueller V."/>
            <person name="Daniel R."/>
            <person name="Poehlein A."/>
        </authorList>
    </citation>
    <scope>NUCLEOTIDE SEQUENCE [LARGE SCALE GENOMIC DNA]</scope>
    <source>
        <strain evidence="2">DSM 3132</strain>
    </source>
</reference>
<keyword evidence="3" id="KW-1185">Reference proteome</keyword>
<dbReference type="RefSeq" id="WP_093795642.1">
    <property type="nucleotide sequence ID" value="NZ_CP155571.1"/>
</dbReference>
<accession>A0ABZ3J4V7</accession>
<protein>
    <submittedName>
        <fullName evidence="2">Uncharacterized protein</fullName>
    </submittedName>
</protein>
<gene>
    <name evidence="2" type="ORF">SPACI_033510</name>
</gene>
<organism evidence="2 3">
    <name type="scientific">Sporomusa acidovorans (strain ATCC 49682 / DSM 3132 / Mol)</name>
    <dbReference type="NCBI Taxonomy" id="1123286"/>
    <lineage>
        <taxon>Bacteria</taxon>
        <taxon>Bacillati</taxon>
        <taxon>Bacillota</taxon>
        <taxon>Negativicutes</taxon>
        <taxon>Selenomonadales</taxon>
        <taxon>Sporomusaceae</taxon>
        <taxon>Sporomusa</taxon>
    </lineage>
</organism>
<evidence type="ECO:0000313" key="2">
    <source>
        <dbReference type="EMBL" id="XFO73265.1"/>
    </source>
</evidence>